<reference evidence="1 2" key="2">
    <citation type="submission" date="2013-02" db="EMBL/GenBank/DDBJ databases">
        <title>The Genome Sequence of Plasmodium falciparum CAMP/Malaysia.</title>
        <authorList>
            <consortium name="The Broad Institute Genome Sequencing Platform"/>
            <consortium name="The Broad Institute Genome Sequencing Center for Infectious Disease"/>
            <person name="Neafsey D."/>
            <person name="Cheeseman I."/>
            <person name="Volkman S."/>
            <person name="Adams J."/>
            <person name="Walker B."/>
            <person name="Young S.K."/>
            <person name="Zeng Q."/>
            <person name="Gargeya S."/>
            <person name="Fitzgerald M."/>
            <person name="Haas B."/>
            <person name="Abouelleil A."/>
            <person name="Alvarado L."/>
            <person name="Arachchi H.M."/>
            <person name="Berlin A.M."/>
            <person name="Chapman S.B."/>
            <person name="Dewar J."/>
            <person name="Goldberg J."/>
            <person name="Griggs A."/>
            <person name="Gujja S."/>
            <person name="Hansen M."/>
            <person name="Howarth C."/>
            <person name="Imamovic A."/>
            <person name="Larimer J."/>
            <person name="McCowan C."/>
            <person name="Murphy C."/>
            <person name="Neiman D."/>
            <person name="Pearson M."/>
            <person name="Priest M."/>
            <person name="Roberts A."/>
            <person name="Saif S."/>
            <person name="Shea T."/>
            <person name="Sisk P."/>
            <person name="Sykes S."/>
            <person name="Wortman J."/>
            <person name="Nusbaum C."/>
            <person name="Birren B."/>
        </authorList>
    </citation>
    <scope>NUCLEOTIDE SEQUENCE [LARGE SCALE GENOMIC DNA]</scope>
    <source>
        <strain evidence="1 2">CAMP/Malaysia</strain>
    </source>
</reference>
<gene>
    <name evidence="1" type="ORF">PFMC_01918</name>
</gene>
<evidence type="ECO:0000313" key="2">
    <source>
        <dbReference type="Proteomes" id="UP000030694"/>
    </source>
</evidence>
<proteinExistence type="predicted"/>
<protein>
    <submittedName>
        <fullName evidence="1">Uncharacterized protein</fullName>
    </submittedName>
</protein>
<dbReference type="EMBL" id="KI927507">
    <property type="protein sequence ID" value="ETW62226.1"/>
    <property type="molecule type" value="Genomic_DNA"/>
</dbReference>
<reference evidence="1 2" key="1">
    <citation type="submission" date="2013-02" db="EMBL/GenBank/DDBJ databases">
        <title>The Genome Annotation of Plasmodium falciparum CAMP/Malaysia.</title>
        <authorList>
            <consortium name="The Broad Institute Genome Sequencing Platform"/>
            <consortium name="The Broad Institute Genome Sequencing Center for Infectious Disease"/>
            <person name="Neafsey D."/>
            <person name="Hoffman S."/>
            <person name="Volkman S."/>
            <person name="Rosenthal P."/>
            <person name="Walker B."/>
            <person name="Young S.K."/>
            <person name="Zeng Q."/>
            <person name="Gargeya S."/>
            <person name="Fitzgerald M."/>
            <person name="Haas B."/>
            <person name="Abouelleil A."/>
            <person name="Allen A.W."/>
            <person name="Alvarado L."/>
            <person name="Arachchi H.M."/>
            <person name="Berlin A.M."/>
            <person name="Chapman S.B."/>
            <person name="Gainer-Dewar J."/>
            <person name="Goldberg J."/>
            <person name="Griggs A."/>
            <person name="Gujja S."/>
            <person name="Hansen M."/>
            <person name="Howarth C."/>
            <person name="Imamovic A."/>
            <person name="Ireland A."/>
            <person name="Larimer J."/>
            <person name="McCowan C."/>
            <person name="Murphy C."/>
            <person name="Pearson M."/>
            <person name="Poon T.W."/>
            <person name="Priest M."/>
            <person name="Roberts A."/>
            <person name="Saif S."/>
            <person name="Shea T."/>
            <person name="Sisk P."/>
            <person name="Sykes S."/>
            <person name="Wortman J."/>
            <person name="Nusbaum C."/>
            <person name="Birren B."/>
        </authorList>
    </citation>
    <scope>NUCLEOTIDE SEQUENCE [LARGE SCALE GENOMIC DNA]</scope>
    <source>
        <strain evidence="1 2">CAMP/Malaysia</strain>
    </source>
</reference>
<accession>A0A024XBP9</accession>
<dbReference type="Proteomes" id="UP000030694">
    <property type="component" value="Unassembled WGS sequence"/>
</dbReference>
<sequence length="101" mass="11897">MKGYIELDQVVYLEKLCLLTILDIYKTPLCLIFTPKEILITCILKAYISLKLLSNQLHIRSLSFQDFEDKINSFIQSVCCEDPINVYRIKTALRELRQLHF</sequence>
<organism evidence="1 2">
    <name type="scientific">Plasmodium falciparum (isolate Camp / Malaysia)</name>
    <dbReference type="NCBI Taxonomy" id="5835"/>
    <lineage>
        <taxon>Eukaryota</taxon>
        <taxon>Sar</taxon>
        <taxon>Alveolata</taxon>
        <taxon>Apicomplexa</taxon>
        <taxon>Aconoidasida</taxon>
        <taxon>Haemosporida</taxon>
        <taxon>Plasmodiidae</taxon>
        <taxon>Plasmodium</taxon>
        <taxon>Plasmodium (Laverania)</taxon>
    </lineage>
</organism>
<dbReference type="SUPFAM" id="SSF47954">
    <property type="entry name" value="Cyclin-like"/>
    <property type="match status" value="1"/>
</dbReference>
<name>A0A024XBP9_PLAFC</name>
<evidence type="ECO:0000313" key="1">
    <source>
        <dbReference type="EMBL" id="ETW62226.1"/>
    </source>
</evidence>
<dbReference type="InterPro" id="IPR036915">
    <property type="entry name" value="Cyclin-like_sf"/>
</dbReference>
<dbReference type="AlphaFoldDB" id="A0A024XBP9"/>